<evidence type="ECO:0000259" key="1">
    <source>
        <dbReference type="Pfam" id="PF13088"/>
    </source>
</evidence>
<dbReference type="OrthoDB" id="177453at2"/>
<dbReference type="RefSeq" id="WP_105715309.1">
    <property type="nucleotide sequence ID" value="NZ_PVBQ01000002.1"/>
</dbReference>
<dbReference type="AlphaFoldDB" id="A0A2S9J7J8"/>
<dbReference type="InterPro" id="IPR011040">
    <property type="entry name" value="Sialidase"/>
</dbReference>
<sequence length="428" mass="47683">MDKVRKIISLSIIICWQISIAEGKMISEPLNSGGQNSIEFQVGSKTVKTVKRSDEGFPVVPMWNTRVATDDLRNGAGFPILKEAEHAYVWQPSIREDGAYNHYASLIYHKGKFYAMWANHASGEDEPGQRVLYATSDTWGEWTSAEELYPAPGPVLPRSEKGIHLKPDRWAVIDEVLYAITYIHGAGLYPIARSVGENGELGEPFLVENLPTNGALPIYMQSSNAPTTVSSLGTQLYNWYRENDQISWWASSSWGVPRRAVDGQSLIESFIYRAKDGGLVLMLRDWGHSKNPVHNNRMYVSFSNGEKGWSAPYPTDIPDSPSRAQAITLEDGTVLLIGNQTVNQFDQGLYLDRDPMTISVSNDGYTFDNIYTLRTNSPTGFRFSGVRGRNPGYAYASSIVVDGWLYTLYSIGKEDMAITRVPLKALGL</sequence>
<evidence type="ECO:0000313" key="3">
    <source>
        <dbReference type="Proteomes" id="UP000239711"/>
    </source>
</evidence>
<dbReference type="Pfam" id="PF13088">
    <property type="entry name" value="BNR_2"/>
    <property type="match status" value="1"/>
</dbReference>
<dbReference type="Proteomes" id="UP000239711">
    <property type="component" value="Unassembled WGS sequence"/>
</dbReference>
<gene>
    <name evidence="2" type="ORF">C5745_02020</name>
</gene>
<dbReference type="Gene3D" id="2.120.10.10">
    <property type="match status" value="1"/>
</dbReference>
<feature type="domain" description="Sialidase" evidence="1">
    <location>
        <begin position="256"/>
        <end position="401"/>
    </location>
</feature>
<accession>A0A2S9J7J8</accession>
<keyword evidence="3" id="KW-1185">Reference proteome</keyword>
<reference evidence="2 3" key="1">
    <citation type="submission" date="2018-02" db="EMBL/GenBank/DDBJ databases">
        <title>The draft genome of Sphingobacterium sp. 5JN-11.</title>
        <authorList>
            <person name="Liu L."/>
            <person name="Li L."/>
            <person name="Liang L."/>
            <person name="Zhang X."/>
            <person name="Wang T."/>
        </authorList>
    </citation>
    <scope>NUCLEOTIDE SEQUENCE [LARGE SCALE GENOMIC DNA]</scope>
    <source>
        <strain evidence="2 3">5JN-11</strain>
    </source>
</reference>
<comment type="caution">
    <text evidence="2">The sequence shown here is derived from an EMBL/GenBank/DDBJ whole genome shotgun (WGS) entry which is preliminary data.</text>
</comment>
<evidence type="ECO:0000313" key="2">
    <source>
        <dbReference type="EMBL" id="PRD48741.1"/>
    </source>
</evidence>
<organism evidence="2 3">
    <name type="scientific">Sphingobacterium haloxyli</name>
    <dbReference type="NCBI Taxonomy" id="2100533"/>
    <lineage>
        <taxon>Bacteria</taxon>
        <taxon>Pseudomonadati</taxon>
        <taxon>Bacteroidota</taxon>
        <taxon>Sphingobacteriia</taxon>
        <taxon>Sphingobacteriales</taxon>
        <taxon>Sphingobacteriaceae</taxon>
        <taxon>Sphingobacterium</taxon>
    </lineage>
</organism>
<name>A0A2S9J7J8_9SPHI</name>
<dbReference type="EMBL" id="PVBQ01000002">
    <property type="protein sequence ID" value="PRD48741.1"/>
    <property type="molecule type" value="Genomic_DNA"/>
</dbReference>
<dbReference type="InterPro" id="IPR036278">
    <property type="entry name" value="Sialidase_sf"/>
</dbReference>
<dbReference type="SUPFAM" id="SSF50939">
    <property type="entry name" value="Sialidases"/>
    <property type="match status" value="1"/>
</dbReference>
<protein>
    <recommendedName>
        <fullName evidence="1">Sialidase domain-containing protein</fullName>
    </recommendedName>
</protein>
<dbReference type="CDD" id="cd15482">
    <property type="entry name" value="Sialidase_non-viral"/>
    <property type="match status" value="1"/>
</dbReference>
<proteinExistence type="predicted"/>